<dbReference type="Gene3D" id="3.40.50.720">
    <property type="entry name" value="NAD(P)-binding Rossmann-like Domain"/>
    <property type="match status" value="1"/>
</dbReference>
<name>A0A3E1BIS9_RHILT</name>
<dbReference type="Pfam" id="PF00106">
    <property type="entry name" value="adh_short"/>
    <property type="match status" value="1"/>
</dbReference>
<evidence type="ECO:0000313" key="1">
    <source>
        <dbReference type="EMBL" id="RFB92988.1"/>
    </source>
</evidence>
<comment type="caution">
    <text evidence="1">The sequence shown here is derived from an EMBL/GenBank/DDBJ whole genome shotgun (WGS) entry which is preliminary data.</text>
</comment>
<accession>A0A3E1BIS9</accession>
<dbReference type="Pfam" id="PF13561">
    <property type="entry name" value="adh_short_C2"/>
    <property type="match status" value="1"/>
</dbReference>
<evidence type="ECO:0000313" key="2">
    <source>
        <dbReference type="Proteomes" id="UP000256748"/>
    </source>
</evidence>
<organism evidence="1 2">
    <name type="scientific">Rhizobium leguminosarum bv. trifolii</name>
    <dbReference type="NCBI Taxonomy" id="386"/>
    <lineage>
        <taxon>Bacteria</taxon>
        <taxon>Pseudomonadati</taxon>
        <taxon>Pseudomonadota</taxon>
        <taxon>Alphaproteobacteria</taxon>
        <taxon>Hyphomicrobiales</taxon>
        <taxon>Rhizobiaceae</taxon>
        <taxon>Rhizobium/Agrobacterium group</taxon>
        <taxon>Rhizobium</taxon>
    </lineage>
</organism>
<dbReference type="AlphaFoldDB" id="A0A3E1BIS9"/>
<dbReference type="InterPro" id="IPR036291">
    <property type="entry name" value="NAD(P)-bd_dom_sf"/>
</dbReference>
<dbReference type="PANTHER" id="PTHR43975:SF2">
    <property type="entry name" value="EG:BACR7A4.14 PROTEIN-RELATED"/>
    <property type="match status" value="1"/>
</dbReference>
<dbReference type="NCBIfam" id="NF009092">
    <property type="entry name" value="PRK12428.1"/>
    <property type="match status" value="1"/>
</dbReference>
<proteinExistence type="predicted"/>
<dbReference type="RefSeq" id="WP_116273670.1">
    <property type="nucleotide sequence ID" value="NZ_KZ859521.1"/>
</dbReference>
<dbReference type="Proteomes" id="UP000256748">
    <property type="component" value="Unassembled WGS sequence"/>
</dbReference>
<dbReference type="PRINTS" id="PR00081">
    <property type="entry name" value="GDHRDH"/>
</dbReference>
<dbReference type="EMBL" id="NAOO01000017">
    <property type="protein sequence ID" value="RFB92988.1"/>
    <property type="molecule type" value="Genomic_DNA"/>
</dbReference>
<dbReference type="InterPro" id="IPR002347">
    <property type="entry name" value="SDR_fam"/>
</dbReference>
<dbReference type="SUPFAM" id="SSF51735">
    <property type="entry name" value="NAD(P)-binding Rossmann-fold domains"/>
    <property type="match status" value="1"/>
</dbReference>
<sequence>MKTHENKTFVLTGVSSGVGAATVDLLKSEGARIIGLDLKEPTSTVDRFVQCDLTHPDLIDEAVSRIDETVHGLVNIAGVPGSLPVDVVAKVNFLALRKLTEALLPRIADFGAVVNIASTAGQQWRTRVPTCKKVILAEGWDAGLAAFLDVGLDSVAAYDFSKELVILYSQLVSSRERHRGVRVNTVSPGAVQTPILKTFYETMGADLLDNLRNQAGGRDAKPSEIAGPVSLLLSPESLWVNGADLIADGGAEVLMNLEADAVPAKPLQF</sequence>
<dbReference type="PANTHER" id="PTHR43975">
    <property type="entry name" value="ZGC:101858"/>
    <property type="match status" value="1"/>
</dbReference>
<protein>
    <submittedName>
        <fullName evidence="1">Alcohol dehydrogenase</fullName>
    </submittedName>
</protein>
<gene>
    <name evidence="1" type="ORF">B5K10_13515</name>
</gene>
<reference evidence="1 2" key="1">
    <citation type="submission" date="2017-03" db="EMBL/GenBank/DDBJ databases">
        <title>Genome analysis of Rhizobial strains effectives or ineffectives for nitrogen fixation isolated from bean seeds.</title>
        <authorList>
            <person name="Peralta H."/>
            <person name="Aguilar-Vera A."/>
            <person name="Mora Y."/>
            <person name="Vargas-Lagunas C."/>
            <person name="Girard L."/>
            <person name="Mora J."/>
        </authorList>
    </citation>
    <scope>NUCLEOTIDE SEQUENCE [LARGE SCALE GENOMIC DNA]</scope>
    <source>
        <strain evidence="1 2">CCGM5</strain>
    </source>
</reference>